<keyword evidence="3" id="KW-1185">Reference proteome</keyword>
<dbReference type="Proteomes" id="UP000199630">
    <property type="component" value="Unassembled WGS sequence"/>
</dbReference>
<evidence type="ECO:0000313" key="3">
    <source>
        <dbReference type="Proteomes" id="UP000199630"/>
    </source>
</evidence>
<keyword evidence="1" id="KW-1133">Transmembrane helix</keyword>
<protein>
    <submittedName>
        <fullName evidence="2">Uncharacterized protein</fullName>
    </submittedName>
</protein>
<evidence type="ECO:0000256" key="1">
    <source>
        <dbReference type="SAM" id="Phobius"/>
    </source>
</evidence>
<keyword evidence="1" id="KW-0812">Transmembrane</keyword>
<dbReference type="EMBL" id="FORH01000011">
    <property type="protein sequence ID" value="SFK23281.1"/>
    <property type="molecule type" value="Genomic_DNA"/>
</dbReference>
<gene>
    <name evidence="2" type="ORF">SAMN04487991_4162</name>
</gene>
<proteinExistence type="predicted"/>
<sequence>MRIFQKFRRKKKQTDTTPEWSALMKALSKRLFSPIGQPSYVFFFLASMMIGATGVWVALAEAWLTLAAPSQTGVPNSTQSSIWQDPSVAKSILTFFAGLGSLSCMQIIVVEDTQKNLRSFAIVLLLAIISLAIMAALKDHISQGDASFYLISGTVLAIVTWWIANWDDGKYSQLPAVEALGGELDDGVAGDSGGFKL</sequence>
<feature type="transmembrane region" description="Helical" evidence="1">
    <location>
        <begin position="88"/>
        <end position="110"/>
    </location>
</feature>
<accession>A0A1I3XW42</accession>
<keyword evidence="1" id="KW-0472">Membrane</keyword>
<dbReference type="AlphaFoldDB" id="A0A1I3XW42"/>
<feature type="transmembrane region" description="Helical" evidence="1">
    <location>
        <begin position="148"/>
        <end position="164"/>
    </location>
</feature>
<feature type="transmembrane region" description="Helical" evidence="1">
    <location>
        <begin position="117"/>
        <end position="136"/>
    </location>
</feature>
<feature type="transmembrane region" description="Helical" evidence="1">
    <location>
        <begin position="40"/>
        <end position="68"/>
    </location>
</feature>
<organism evidence="2 3">
    <name type="scientific">Celeribacter neptunius</name>
    <dbReference type="NCBI Taxonomy" id="588602"/>
    <lineage>
        <taxon>Bacteria</taxon>
        <taxon>Pseudomonadati</taxon>
        <taxon>Pseudomonadota</taxon>
        <taxon>Alphaproteobacteria</taxon>
        <taxon>Rhodobacterales</taxon>
        <taxon>Roseobacteraceae</taxon>
        <taxon>Celeribacter</taxon>
    </lineage>
</organism>
<evidence type="ECO:0000313" key="2">
    <source>
        <dbReference type="EMBL" id="SFK23281.1"/>
    </source>
</evidence>
<reference evidence="3" key="1">
    <citation type="submission" date="2016-10" db="EMBL/GenBank/DDBJ databases">
        <authorList>
            <person name="Varghese N."/>
            <person name="Submissions S."/>
        </authorList>
    </citation>
    <scope>NUCLEOTIDE SEQUENCE [LARGE SCALE GENOMIC DNA]</scope>
    <source>
        <strain evidence="3">DSM 26471</strain>
    </source>
</reference>
<name>A0A1I3XW42_9RHOB</name>